<proteinExistence type="predicted"/>
<name>A0ABY5TB62_9BACE</name>
<organism evidence="1 2">
    <name type="scientific">Bacteroides faecis</name>
    <dbReference type="NCBI Taxonomy" id="674529"/>
    <lineage>
        <taxon>Bacteria</taxon>
        <taxon>Pseudomonadati</taxon>
        <taxon>Bacteroidota</taxon>
        <taxon>Bacteroidia</taxon>
        <taxon>Bacteroidales</taxon>
        <taxon>Bacteroidaceae</taxon>
        <taxon>Bacteroides</taxon>
    </lineage>
</organism>
<evidence type="ECO:0000313" key="2">
    <source>
        <dbReference type="Proteomes" id="UP001060104"/>
    </source>
</evidence>
<evidence type="ECO:0000313" key="1">
    <source>
        <dbReference type="EMBL" id="UVQ75001.1"/>
    </source>
</evidence>
<dbReference type="Proteomes" id="UP001060104">
    <property type="component" value="Chromosome"/>
</dbReference>
<protein>
    <submittedName>
        <fullName evidence="1">Uncharacterized protein</fullName>
    </submittedName>
</protein>
<reference evidence="1" key="1">
    <citation type="submission" date="2022-08" db="EMBL/GenBank/DDBJ databases">
        <title>Genome Sequencing of Bacteroides fragilis Group Isolates with Nanopore Technology.</title>
        <authorList>
            <person name="Tisza M.J."/>
            <person name="Smith D."/>
            <person name="Dekker J.P."/>
        </authorList>
    </citation>
    <scope>NUCLEOTIDE SEQUENCE</scope>
    <source>
        <strain evidence="1">BFG-527</strain>
    </source>
</reference>
<sequence>MNKVIICAKEYPSRVTMGAMIDFKRETGRDVNEIGADVEQLTMFMYCCVRSACRADKIDFALTFEQFADGINLEDFTAFQNGMSTEEDGSKKEGDESVTIESLMGLAMGCVGMCLNDFCRLTPLEFTAVFEAWQQKETYAERRGWEQARFLACSILKPYSKRSLELTDVCRFSWDMKPAKEAEEEPSTQERFDEIKALWNVD</sequence>
<dbReference type="RefSeq" id="WP_258902867.1">
    <property type="nucleotide sequence ID" value="NZ_CP103141.1"/>
</dbReference>
<accession>A0ABY5TB62</accession>
<keyword evidence="2" id="KW-1185">Reference proteome</keyword>
<gene>
    <name evidence="1" type="ORF">NXY30_00700</name>
</gene>
<dbReference type="EMBL" id="CP103141">
    <property type="protein sequence ID" value="UVQ75001.1"/>
    <property type="molecule type" value="Genomic_DNA"/>
</dbReference>